<accession>A0A7K6T7U7</accession>
<dbReference type="SMART" id="SM00364">
    <property type="entry name" value="LRR_BAC"/>
    <property type="match status" value="3"/>
</dbReference>
<dbReference type="InterPro" id="IPR050216">
    <property type="entry name" value="LRR_domain-containing"/>
</dbReference>
<evidence type="ECO:0000256" key="4">
    <source>
        <dbReference type="ARBA" id="ARBA00022771"/>
    </source>
</evidence>
<dbReference type="InterPro" id="IPR013761">
    <property type="entry name" value="SAM/pointed_sf"/>
</dbReference>
<dbReference type="Pfam" id="PF13920">
    <property type="entry name" value="zf-C3HC4_3"/>
    <property type="match status" value="1"/>
</dbReference>
<dbReference type="GO" id="GO:0016874">
    <property type="term" value="F:ligase activity"/>
    <property type="evidence" value="ECO:0007669"/>
    <property type="project" value="UniProtKB-KW"/>
</dbReference>
<dbReference type="SUPFAM" id="SSF57850">
    <property type="entry name" value="RING/U-box"/>
    <property type="match status" value="1"/>
</dbReference>
<dbReference type="CDD" id="cd09523">
    <property type="entry name" value="SAM_TAL"/>
    <property type="match status" value="1"/>
</dbReference>
<keyword evidence="2" id="KW-0479">Metal-binding</keyword>
<dbReference type="PROSITE" id="PS50089">
    <property type="entry name" value="ZF_RING_2"/>
    <property type="match status" value="1"/>
</dbReference>
<feature type="domain" description="RING-type" evidence="8">
    <location>
        <begin position="680"/>
        <end position="715"/>
    </location>
</feature>
<dbReference type="GO" id="GO:0008270">
    <property type="term" value="F:zinc ion binding"/>
    <property type="evidence" value="ECO:0007669"/>
    <property type="project" value="UniProtKB-KW"/>
</dbReference>
<feature type="non-terminal residue" evidence="10">
    <location>
        <position position="727"/>
    </location>
</feature>
<dbReference type="AlphaFoldDB" id="A0A7K6T7U7"/>
<dbReference type="PANTHER" id="PTHR48051:SF47">
    <property type="entry name" value="LEUCINE RICH REPEAT AND STERILE ALPHA MOTIF CONTAINING 1"/>
    <property type="match status" value="1"/>
</dbReference>
<evidence type="ECO:0000259" key="9">
    <source>
        <dbReference type="PROSITE" id="PS50105"/>
    </source>
</evidence>
<organism evidence="10 11">
    <name type="scientific">Caloenas nicobarica</name>
    <name type="common">Nicobar pigeon</name>
    <dbReference type="NCBI Taxonomy" id="187106"/>
    <lineage>
        <taxon>Eukaryota</taxon>
        <taxon>Metazoa</taxon>
        <taxon>Chordata</taxon>
        <taxon>Craniata</taxon>
        <taxon>Vertebrata</taxon>
        <taxon>Euteleostomi</taxon>
        <taxon>Archelosauria</taxon>
        <taxon>Archosauria</taxon>
        <taxon>Dinosauria</taxon>
        <taxon>Saurischia</taxon>
        <taxon>Theropoda</taxon>
        <taxon>Coelurosauria</taxon>
        <taxon>Aves</taxon>
        <taxon>Neognathae</taxon>
        <taxon>Neoaves</taxon>
        <taxon>Columbimorphae</taxon>
        <taxon>Columbiformes</taxon>
        <taxon>Columbidae</taxon>
        <taxon>Caloenas</taxon>
    </lineage>
</organism>
<keyword evidence="4 6" id="KW-0863">Zinc-finger</keyword>
<dbReference type="InterPro" id="IPR001611">
    <property type="entry name" value="Leu-rich_rpt"/>
</dbReference>
<feature type="non-terminal residue" evidence="10">
    <location>
        <position position="1"/>
    </location>
</feature>
<proteinExistence type="predicted"/>
<dbReference type="Gene3D" id="3.80.10.10">
    <property type="entry name" value="Ribonuclease Inhibitor"/>
    <property type="match status" value="1"/>
</dbReference>
<dbReference type="Gene3D" id="1.10.150.50">
    <property type="entry name" value="Transcription Factor, Ets-1"/>
    <property type="match status" value="1"/>
</dbReference>
<dbReference type="Proteomes" id="UP000546235">
    <property type="component" value="Unassembled WGS sequence"/>
</dbReference>
<dbReference type="InterPro" id="IPR003591">
    <property type="entry name" value="Leu-rich_rpt_typical-subtyp"/>
</dbReference>
<protein>
    <submittedName>
        <fullName evidence="10">LRSM1 ligase</fullName>
    </submittedName>
</protein>
<name>A0A7K6T7U7_CALNI</name>
<dbReference type="InterPro" id="IPR032675">
    <property type="entry name" value="LRR_dom_sf"/>
</dbReference>
<evidence type="ECO:0000259" key="8">
    <source>
        <dbReference type="PROSITE" id="PS50089"/>
    </source>
</evidence>
<gene>
    <name evidence="10" type="primary">Lrsam1</name>
    <name evidence="10" type="ORF">CALNIC_R02854</name>
</gene>
<dbReference type="CDD" id="cd16515">
    <property type="entry name" value="RING-HC_LRSAM1"/>
    <property type="match status" value="1"/>
</dbReference>
<dbReference type="FunFam" id="1.10.1170.10:FF:000002">
    <property type="entry name" value="Baculoviral IAP repeat containing 7"/>
    <property type="match status" value="1"/>
</dbReference>
<dbReference type="PANTHER" id="PTHR48051">
    <property type="match status" value="1"/>
</dbReference>
<evidence type="ECO:0000256" key="5">
    <source>
        <dbReference type="ARBA" id="ARBA00022833"/>
    </source>
</evidence>
<comment type="caution">
    <text evidence="10">The sequence shown here is derived from an EMBL/GenBank/DDBJ whole genome shotgun (WGS) entry which is preliminary data.</text>
</comment>
<dbReference type="FunFam" id="3.30.40.10:FF:000252">
    <property type="entry name" value="E3 ubiquitin-protein ligase LRSAM1 isoform 1"/>
    <property type="match status" value="1"/>
</dbReference>
<dbReference type="SMART" id="SM00369">
    <property type="entry name" value="LRR_TYP"/>
    <property type="match status" value="4"/>
</dbReference>
<reference evidence="10 11" key="1">
    <citation type="submission" date="2019-09" db="EMBL/GenBank/DDBJ databases">
        <title>Bird 10,000 Genomes (B10K) Project - Family phase.</title>
        <authorList>
            <person name="Zhang G."/>
        </authorList>
    </citation>
    <scope>NUCLEOTIDE SEQUENCE [LARGE SCALE GENOMIC DNA]</scope>
    <source>
        <strain evidence="10">OUT-0007</strain>
        <tissue evidence="10">Blood</tissue>
    </source>
</reference>
<feature type="coiled-coil region" evidence="7">
    <location>
        <begin position="468"/>
        <end position="546"/>
    </location>
</feature>
<dbReference type="InterPro" id="IPR001841">
    <property type="entry name" value="Znf_RING"/>
</dbReference>
<evidence type="ECO:0000256" key="1">
    <source>
        <dbReference type="ARBA" id="ARBA00022614"/>
    </source>
</evidence>
<dbReference type="SUPFAM" id="SSF47769">
    <property type="entry name" value="SAM/Pointed domain"/>
    <property type="match status" value="1"/>
</dbReference>
<keyword evidence="7" id="KW-0175">Coiled coil</keyword>
<evidence type="ECO:0000313" key="11">
    <source>
        <dbReference type="Proteomes" id="UP000546235"/>
    </source>
</evidence>
<dbReference type="InterPro" id="IPR001660">
    <property type="entry name" value="SAM"/>
</dbReference>
<evidence type="ECO:0000256" key="7">
    <source>
        <dbReference type="SAM" id="Coils"/>
    </source>
</evidence>
<evidence type="ECO:0000256" key="6">
    <source>
        <dbReference type="PROSITE-ProRule" id="PRU00175"/>
    </source>
</evidence>
<dbReference type="Gene3D" id="3.30.40.10">
    <property type="entry name" value="Zinc/RING finger domain, C3HC4 (zinc finger)"/>
    <property type="match status" value="1"/>
</dbReference>
<keyword evidence="5" id="KW-0862">Zinc</keyword>
<keyword evidence="1" id="KW-0433">Leucine-rich repeat</keyword>
<keyword evidence="11" id="KW-1185">Reference proteome</keyword>
<keyword evidence="10" id="KW-0436">Ligase</keyword>
<dbReference type="PROSITE" id="PS50105">
    <property type="entry name" value="SAM_DOMAIN"/>
    <property type="match status" value="1"/>
</dbReference>
<dbReference type="GO" id="GO:0005737">
    <property type="term" value="C:cytoplasm"/>
    <property type="evidence" value="ECO:0007669"/>
    <property type="project" value="TreeGrafter"/>
</dbReference>
<dbReference type="EMBL" id="VZSB01002451">
    <property type="protein sequence ID" value="NWX06567.1"/>
    <property type="molecule type" value="Genomic_DNA"/>
</dbReference>
<evidence type="ECO:0000256" key="2">
    <source>
        <dbReference type="ARBA" id="ARBA00022723"/>
    </source>
</evidence>
<dbReference type="SMART" id="SM00454">
    <property type="entry name" value="SAM"/>
    <property type="match status" value="1"/>
</dbReference>
<dbReference type="InterPro" id="IPR013083">
    <property type="entry name" value="Znf_RING/FYVE/PHD"/>
</dbReference>
<dbReference type="FunFam" id="3.80.10.10:FF:000174">
    <property type="entry name" value="E3 ubiquitin-protein ligase LRSAM1 isoform 1"/>
    <property type="match status" value="1"/>
</dbReference>
<dbReference type="SUPFAM" id="SSF52058">
    <property type="entry name" value="L domain-like"/>
    <property type="match status" value="1"/>
</dbReference>
<keyword evidence="3" id="KW-0677">Repeat</keyword>
<dbReference type="Pfam" id="PF00536">
    <property type="entry name" value="SAM_1"/>
    <property type="match status" value="1"/>
</dbReference>
<dbReference type="Pfam" id="PF13855">
    <property type="entry name" value="LRR_8"/>
    <property type="match status" value="1"/>
</dbReference>
<evidence type="ECO:0000313" key="10">
    <source>
        <dbReference type="EMBL" id="NWX06567.1"/>
    </source>
</evidence>
<evidence type="ECO:0000256" key="3">
    <source>
        <dbReference type="ARBA" id="ARBA00022737"/>
    </source>
</evidence>
<sequence>MPLFFRKKKPSDDARKRLEYQMCLAKEAGADDILDISKCELSEVPYGAFATCKVLQKKVLIIHTNNLTSLVPKSCNLLSLITVKVLDLHDNQLASLPADIGQLTSLQVLNLERNLLKCLPQSIGDLAQLQMLNVKGNKLKELPATVSGLRSLRTLDIRENVLQELPRVLAHVRTLETLTLDASSMTYPSADICSAGTEAIQQFLCKECGIEYYPPSQYLLPALESDDGGTSVDGMDRAVQKYLEEESKWQNKFLDYEKRKEKKMQEKLEFERRLNMGQREHALLVQQTNSQKEEILQTVREDQLRLEEGLTKHQRYLEQERLKLLQQLKQAEQGIASRVQKLLEDNQRQKQSAEILKSLENERIRMEQLMAITQEETERLRRREVASAMQRMLAESYKNKLIQMTYESRRQDLVNQACSSLAEMDQKFQQILAWQQLDQNKAISQILQEIEMQKAAFEALQVKKDLMHRQIRNQIKLIETELLQLTQLELKRQELDTETLQGVITEQRQALGYLLQQLLKEKKQREEELRQILLEMEAKSETKQENYWLIQYQRLLNQKPLSLRLQEEGLERQLMNLLIELSAEQYVPVFAHHRISLQALSTMTASDLEKVGVAEAGLQRAILRRAQEIMAVAKTIPELLRTVDAEVPAAPEPSAPLEEPLSPAVPTAPPLQWDEKKSECVVCMEQETQMIFLPCGHVCCCQTCCERLHTCPLCRKDITQRIRIFHS</sequence>
<feature type="domain" description="SAM" evidence="9">
    <location>
        <begin position="572"/>
        <end position="632"/>
    </location>
</feature>